<dbReference type="CDD" id="cd05466">
    <property type="entry name" value="PBP2_LTTR_substrate"/>
    <property type="match status" value="1"/>
</dbReference>
<dbReference type="Gene3D" id="1.10.10.10">
    <property type="entry name" value="Winged helix-like DNA-binding domain superfamily/Winged helix DNA-binding domain"/>
    <property type="match status" value="1"/>
</dbReference>
<dbReference type="PANTHER" id="PTHR30419">
    <property type="entry name" value="HTH-TYPE TRANSCRIPTIONAL REGULATOR YBHD"/>
    <property type="match status" value="1"/>
</dbReference>
<keyword evidence="2" id="KW-0805">Transcription regulation</keyword>
<evidence type="ECO:0000259" key="5">
    <source>
        <dbReference type="PROSITE" id="PS50931"/>
    </source>
</evidence>
<gene>
    <name evidence="6" type="ORF">CBF31_00650</name>
</gene>
<dbReference type="Pfam" id="PF03466">
    <property type="entry name" value="LysR_substrate"/>
    <property type="match status" value="1"/>
</dbReference>
<dbReference type="SUPFAM" id="SSF46785">
    <property type="entry name" value="Winged helix' DNA-binding domain"/>
    <property type="match status" value="1"/>
</dbReference>
<sequence>MEIRQVKYFIEIIKTQSYSMAAKNLFITQPTLSWNMTKLQEELGTKLIYQVGNTVMPTTAGSLLYDKGTQIVNDFEKLTQELGDASLHPNDELTIGSNAVISPFFMPLIEGFMSQYPKTSLTIEEDGSIKTQKKIANGELELGVVSYPIVENNLNVEKNSHHRFQYDAYVVMRADHPLAKKEHLSFKDLKEASFVSMSKDYVLWHVLQTKARENGYQPTINFLSNSHEVLIQNILKTGAIGILPIQLQSEYATEELVWIKLKDKMKPFDIVVVHKKEAPLSPTAALFLEYIINNK</sequence>
<dbReference type="Proteomes" id="UP000287101">
    <property type="component" value="Unassembled WGS sequence"/>
</dbReference>
<evidence type="ECO:0000313" key="7">
    <source>
        <dbReference type="Proteomes" id="UP000287101"/>
    </source>
</evidence>
<dbReference type="Gene3D" id="3.40.190.290">
    <property type="match status" value="1"/>
</dbReference>
<dbReference type="SUPFAM" id="SSF53850">
    <property type="entry name" value="Periplasmic binding protein-like II"/>
    <property type="match status" value="1"/>
</dbReference>
<dbReference type="Pfam" id="PF00126">
    <property type="entry name" value="HTH_1"/>
    <property type="match status" value="1"/>
</dbReference>
<comment type="similarity">
    <text evidence="1">Belongs to the LysR transcriptional regulatory family.</text>
</comment>
<evidence type="ECO:0000256" key="3">
    <source>
        <dbReference type="ARBA" id="ARBA00023125"/>
    </source>
</evidence>
<accession>A0A430ABF0</accession>
<dbReference type="PROSITE" id="PS50931">
    <property type="entry name" value="HTH_LYSR"/>
    <property type="match status" value="1"/>
</dbReference>
<name>A0A430ABF0_9ENTE</name>
<reference evidence="6 7" key="1">
    <citation type="submission" date="2017-05" db="EMBL/GenBank/DDBJ databases">
        <title>Vagococcus spp. assemblies.</title>
        <authorList>
            <person name="Gulvik C.A."/>
        </authorList>
    </citation>
    <scope>NUCLEOTIDE SEQUENCE [LARGE SCALE GENOMIC DNA]</scope>
    <source>
        <strain evidence="6 7">CCUG 41755</strain>
    </source>
</reference>
<organism evidence="6 7">
    <name type="scientific">Vagococcus fessus</name>
    <dbReference type="NCBI Taxonomy" id="120370"/>
    <lineage>
        <taxon>Bacteria</taxon>
        <taxon>Bacillati</taxon>
        <taxon>Bacillota</taxon>
        <taxon>Bacilli</taxon>
        <taxon>Lactobacillales</taxon>
        <taxon>Enterococcaceae</taxon>
        <taxon>Vagococcus</taxon>
    </lineage>
</organism>
<comment type="caution">
    <text evidence="6">The sequence shown here is derived from an EMBL/GenBank/DDBJ whole genome shotgun (WGS) entry which is preliminary data.</text>
</comment>
<evidence type="ECO:0000256" key="1">
    <source>
        <dbReference type="ARBA" id="ARBA00009437"/>
    </source>
</evidence>
<dbReference type="InterPro" id="IPR000847">
    <property type="entry name" value="LysR_HTH_N"/>
</dbReference>
<dbReference type="InterPro" id="IPR005119">
    <property type="entry name" value="LysR_subst-bd"/>
</dbReference>
<evidence type="ECO:0000256" key="2">
    <source>
        <dbReference type="ARBA" id="ARBA00023015"/>
    </source>
</evidence>
<dbReference type="InterPro" id="IPR050950">
    <property type="entry name" value="HTH-type_LysR_regulators"/>
</dbReference>
<dbReference type="AlphaFoldDB" id="A0A430ABF0"/>
<dbReference type="InterPro" id="IPR036388">
    <property type="entry name" value="WH-like_DNA-bd_sf"/>
</dbReference>
<keyword evidence="3" id="KW-0238">DNA-binding</keyword>
<dbReference type="InterPro" id="IPR036390">
    <property type="entry name" value="WH_DNA-bd_sf"/>
</dbReference>
<dbReference type="RefSeq" id="WP_126829935.1">
    <property type="nucleotide sequence ID" value="NZ_CBCRYB010000006.1"/>
</dbReference>
<keyword evidence="7" id="KW-1185">Reference proteome</keyword>
<feature type="domain" description="HTH lysR-type" evidence="5">
    <location>
        <begin position="1"/>
        <end position="58"/>
    </location>
</feature>
<dbReference type="EMBL" id="NGJY01000001">
    <property type="protein sequence ID" value="RSU04557.1"/>
    <property type="molecule type" value="Genomic_DNA"/>
</dbReference>
<dbReference type="OrthoDB" id="9803735at2"/>
<dbReference type="GO" id="GO:0003677">
    <property type="term" value="F:DNA binding"/>
    <property type="evidence" value="ECO:0007669"/>
    <property type="project" value="UniProtKB-KW"/>
</dbReference>
<protein>
    <recommendedName>
        <fullName evidence="5">HTH lysR-type domain-containing protein</fullName>
    </recommendedName>
</protein>
<evidence type="ECO:0000313" key="6">
    <source>
        <dbReference type="EMBL" id="RSU04557.1"/>
    </source>
</evidence>
<evidence type="ECO:0000256" key="4">
    <source>
        <dbReference type="ARBA" id="ARBA00023163"/>
    </source>
</evidence>
<keyword evidence="4" id="KW-0804">Transcription</keyword>
<dbReference type="PANTHER" id="PTHR30419:SF8">
    <property type="entry name" value="NITROGEN ASSIMILATION TRANSCRIPTIONAL ACTIVATOR-RELATED"/>
    <property type="match status" value="1"/>
</dbReference>
<dbReference type="GO" id="GO:0005829">
    <property type="term" value="C:cytosol"/>
    <property type="evidence" value="ECO:0007669"/>
    <property type="project" value="TreeGrafter"/>
</dbReference>
<dbReference type="GO" id="GO:0003700">
    <property type="term" value="F:DNA-binding transcription factor activity"/>
    <property type="evidence" value="ECO:0007669"/>
    <property type="project" value="InterPro"/>
</dbReference>
<proteinExistence type="inferred from homology"/>